<evidence type="ECO:0008006" key="3">
    <source>
        <dbReference type="Google" id="ProtNLM"/>
    </source>
</evidence>
<gene>
    <name evidence="1" type="ORF">ACH47G_05455</name>
</gene>
<dbReference type="Proteomes" id="UP001611450">
    <property type="component" value="Unassembled WGS sequence"/>
</dbReference>
<dbReference type="EMBL" id="JBIRXV010000001">
    <property type="protein sequence ID" value="MFI2319916.1"/>
    <property type="molecule type" value="Genomic_DNA"/>
</dbReference>
<accession>A0ABW7WBS0</accession>
<dbReference type="SUPFAM" id="SSF52540">
    <property type="entry name" value="P-loop containing nucleoside triphosphate hydrolases"/>
    <property type="match status" value="1"/>
</dbReference>
<name>A0ABW7WBS0_9NOCA</name>
<reference evidence="1 2" key="1">
    <citation type="submission" date="2024-10" db="EMBL/GenBank/DDBJ databases">
        <title>The Natural Products Discovery Center: Release of the First 8490 Sequenced Strains for Exploring Actinobacteria Biosynthetic Diversity.</title>
        <authorList>
            <person name="Kalkreuter E."/>
            <person name="Kautsar S.A."/>
            <person name="Yang D."/>
            <person name="Bader C.D."/>
            <person name="Teijaro C.N."/>
            <person name="Fluegel L."/>
            <person name="Davis C.M."/>
            <person name="Simpson J.R."/>
            <person name="Lauterbach L."/>
            <person name="Steele A.D."/>
            <person name="Gui C."/>
            <person name="Meng S."/>
            <person name="Li G."/>
            <person name="Viehrig K."/>
            <person name="Ye F."/>
            <person name="Su P."/>
            <person name="Kiefer A.F."/>
            <person name="Nichols A."/>
            <person name="Cepeda A.J."/>
            <person name="Yan W."/>
            <person name="Fan B."/>
            <person name="Jiang Y."/>
            <person name="Adhikari A."/>
            <person name="Zheng C.-J."/>
            <person name="Schuster L."/>
            <person name="Cowan T.M."/>
            <person name="Smanski M.J."/>
            <person name="Chevrette M.G."/>
            <person name="De Carvalho L.P.S."/>
            <person name="Shen B."/>
        </authorList>
    </citation>
    <scope>NUCLEOTIDE SEQUENCE [LARGE SCALE GENOMIC DNA]</scope>
    <source>
        <strain evidence="1 2">NPDC019626</strain>
    </source>
</reference>
<dbReference type="InterPro" id="IPR027417">
    <property type="entry name" value="P-loop_NTPase"/>
</dbReference>
<evidence type="ECO:0000313" key="2">
    <source>
        <dbReference type="Proteomes" id="UP001611450"/>
    </source>
</evidence>
<dbReference type="RefSeq" id="WP_396945438.1">
    <property type="nucleotide sequence ID" value="NZ_JBIRXV010000001.1"/>
</dbReference>
<keyword evidence="2" id="KW-1185">Reference proteome</keyword>
<protein>
    <recommendedName>
        <fullName evidence="3">AAA domain-containing protein</fullName>
    </recommendedName>
</protein>
<comment type="caution">
    <text evidence="1">The sequence shown here is derived from an EMBL/GenBank/DDBJ whole genome shotgun (WGS) entry which is preliminary data.</text>
</comment>
<dbReference type="Gene3D" id="3.40.50.300">
    <property type="entry name" value="P-loop containing nucleotide triphosphate hydrolases"/>
    <property type="match status" value="1"/>
</dbReference>
<sequence length="184" mass="20317">MSRNAIQRKHNVGHRTVTAALASPVPPARKRYPDRGRPGLGSFTAAHINTILTDHPVASVREIWEHLLDHHHAAVAYATVNAYVVELRGPTRRPAPDTLDPMIVWLNGTFGAGKTTTAAELSALLPGSRIFDTEEVGVMLRHVLASQPVPDFQDWQPWRGLVVRESGRDDRHPVSEVRSRGGRP</sequence>
<organism evidence="1 2">
    <name type="scientific">Nocardia beijingensis</name>
    <dbReference type="NCBI Taxonomy" id="95162"/>
    <lineage>
        <taxon>Bacteria</taxon>
        <taxon>Bacillati</taxon>
        <taxon>Actinomycetota</taxon>
        <taxon>Actinomycetes</taxon>
        <taxon>Mycobacteriales</taxon>
        <taxon>Nocardiaceae</taxon>
        <taxon>Nocardia</taxon>
    </lineage>
</organism>
<evidence type="ECO:0000313" key="1">
    <source>
        <dbReference type="EMBL" id="MFI2319916.1"/>
    </source>
</evidence>
<proteinExistence type="predicted"/>